<accession>A0A1G2HHI3</accession>
<keyword evidence="1" id="KW-1133">Transmembrane helix</keyword>
<dbReference type="AlphaFoldDB" id="A0A1G2HHI3"/>
<reference evidence="2 3" key="1">
    <citation type="journal article" date="2016" name="Nat. Commun.">
        <title>Thousands of microbial genomes shed light on interconnected biogeochemical processes in an aquifer system.</title>
        <authorList>
            <person name="Anantharaman K."/>
            <person name="Brown C.T."/>
            <person name="Hug L.A."/>
            <person name="Sharon I."/>
            <person name="Castelle C.J."/>
            <person name="Probst A.J."/>
            <person name="Thomas B.C."/>
            <person name="Singh A."/>
            <person name="Wilkins M.J."/>
            <person name="Karaoz U."/>
            <person name="Brodie E.L."/>
            <person name="Williams K.H."/>
            <person name="Hubbard S.S."/>
            <person name="Banfield J.F."/>
        </authorList>
    </citation>
    <scope>NUCLEOTIDE SEQUENCE [LARGE SCALE GENOMIC DNA]</scope>
</reference>
<evidence type="ECO:0000313" key="2">
    <source>
        <dbReference type="EMBL" id="OGZ61956.1"/>
    </source>
</evidence>
<keyword evidence="1" id="KW-0812">Transmembrane</keyword>
<gene>
    <name evidence="2" type="ORF">A3F94_03035</name>
</gene>
<comment type="caution">
    <text evidence="2">The sequence shown here is derived from an EMBL/GenBank/DDBJ whole genome shotgun (WGS) entry which is preliminary data.</text>
</comment>
<feature type="transmembrane region" description="Helical" evidence="1">
    <location>
        <begin position="43"/>
        <end position="62"/>
    </location>
</feature>
<organism evidence="2 3">
    <name type="scientific">Candidatus Spechtbacteria bacterium RIFCSPLOWO2_12_FULL_38_22</name>
    <dbReference type="NCBI Taxonomy" id="1802165"/>
    <lineage>
        <taxon>Bacteria</taxon>
        <taxon>Candidatus Spechtiibacteriota</taxon>
    </lineage>
</organism>
<evidence type="ECO:0000313" key="3">
    <source>
        <dbReference type="Proteomes" id="UP000176770"/>
    </source>
</evidence>
<dbReference type="STRING" id="1802165.A3F94_03035"/>
<evidence type="ECO:0000256" key="1">
    <source>
        <dbReference type="SAM" id="Phobius"/>
    </source>
</evidence>
<dbReference type="EMBL" id="MHOK01000012">
    <property type="protein sequence ID" value="OGZ61956.1"/>
    <property type="molecule type" value="Genomic_DNA"/>
</dbReference>
<sequence>MNYKLKKKLELFLEFLIFGLFMGITEDLIAIRLTTDTSFNLRTLWIATIVTIPFAIFGELIVDKKDEITNSINKFFQKKRNKKS</sequence>
<feature type="transmembrane region" description="Helical" evidence="1">
    <location>
        <begin position="12"/>
        <end position="31"/>
    </location>
</feature>
<name>A0A1G2HHI3_9BACT</name>
<dbReference type="Proteomes" id="UP000176770">
    <property type="component" value="Unassembled WGS sequence"/>
</dbReference>
<keyword evidence="1" id="KW-0472">Membrane</keyword>
<protein>
    <submittedName>
        <fullName evidence="2">Uncharacterized protein</fullName>
    </submittedName>
</protein>
<proteinExistence type="predicted"/>